<keyword evidence="5" id="KW-0325">Glycoprotein</keyword>
<feature type="domain" description="Tectonic-1-3" evidence="7">
    <location>
        <begin position="219"/>
        <end position="344"/>
    </location>
</feature>
<name>A0A8K9UP96_ONCMY</name>
<evidence type="ECO:0000313" key="9">
    <source>
        <dbReference type="Ensembl" id="ENSOMYP00000112590.1"/>
    </source>
</evidence>
<keyword evidence="10" id="KW-1185">Reference proteome</keyword>
<evidence type="ECO:0000256" key="2">
    <source>
        <dbReference type="ARBA" id="ARBA00011495"/>
    </source>
</evidence>
<organism evidence="9 10">
    <name type="scientific">Oncorhynchus mykiss</name>
    <name type="common">Rainbow trout</name>
    <name type="synonym">Salmo gairdneri</name>
    <dbReference type="NCBI Taxonomy" id="8022"/>
    <lineage>
        <taxon>Eukaryota</taxon>
        <taxon>Metazoa</taxon>
        <taxon>Chordata</taxon>
        <taxon>Craniata</taxon>
        <taxon>Vertebrata</taxon>
        <taxon>Euteleostomi</taxon>
        <taxon>Actinopterygii</taxon>
        <taxon>Neopterygii</taxon>
        <taxon>Teleostei</taxon>
        <taxon>Protacanthopterygii</taxon>
        <taxon>Salmoniformes</taxon>
        <taxon>Salmonidae</taxon>
        <taxon>Salmoninae</taxon>
        <taxon>Oncorhynchus</taxon>
    </lineage>
</organism>
<dbReference type="AlphaFoldDB" id="A0A8K9UP96"/>
<keyword evidence="4" id="KW-0970">Cilium biogenesis/degradation</keyword>
<dbReference type="GO" id="GO:0007224">
    <property type="term" value="P:smoothened signaling pathway"/>
    <property type="evidence" value="ECO:0007669"/>
    <property type="project" value="TreeGrafter"/>
</dbReference>
<feature type="transmembrane region" description="Helical" evidence="6">
    <location>
        <begin position="395"/>
        <end position="417"/>
    </location>
</feature>
<sequence>MIDTIQNFLHGNYSCHLIAVSLQPLSFPVCQTTVRVQLSLNRSLLLCGNNNDTDCCPEPLCVLETLRVSACLGNTSQASLLIQARIYAQVFPTEPVSDNKTVIPNQVYRPLGSCSCDLTVGACDVRCCCDKDCSPEALKLFQGQCLSGPFGGEVSPVPDYLCIAQSAENAPDWFPFLCVISLPENNPFLGLFYEGDTITPKPRPSFQKPVLSAPLPTHIYQQGDPIFTISDQYFTIPQNSLVGQCVDNAPVAFLKNFQAQCVTRLLSCPTGPPLQTTPTELRVQVRDGVVTVDVTDKMAVDLRPFVASPVAEDGRLLCENVTLALNYKFFWKGNGLTNITLTRILGNVLSASGKGLFCLVFTCWINFTEYDCDRNDVCWPQLAFPLTRYYTGESYSLSLAKGLILVFFFITASILGTPWKQIRQAWRSASL</sequence>
<evidence type="ECO:0000256" key="4">
    <source>
        <dbReference type="ARBA" id="ARBA00022794"/>
    </source>
</evidence>
<keyword evidence="6" id="KW-0472">Membrane</keyword>
<proteinExistence type="inferred from homology"/>
<dbReference type="PANTHER" id="PTHR14611:SF6">
    <property type="entry name" value="TECTONIC-2"/>
    <property type="match status" value="1"/>
</dbReference>
<dbReference type="GO" id="GO:0036038">
    <property type="term" value="C:MKS complex"/>
    <property type="evidence" value="ECO:0007669"/>
    <property type="project" value="TreeGrafter"/>
</dbReference>
<evidence type="ECO:0000256" key="3">
    <source>
        <dbReference type="ARBA" id="ARBA00022729"/>
    </source>
</evidence>
<keyword evidence="6" id="KW-1133">Transmembrane helix</keyword>
<dbReference type="GO" id="GO:0060271">
    <property type="term" value="P:cilium assembly"/>
    <property type="evidence" value="ECO:0007669"/>
    <property type="project" value="TreeGrafter"/>
</dbReference>
<dbReference type="InterPro" id="IPR057724">
    <property type="entry name" value="TCTN1-3_N"/>
</dbReference>
<accession>A0A8K9UP96</accession>
<dbReference type="Pfam" id="PF25752">
    <property type="entry name" value="DUF1619_N"/>
    <property type="match status" value="1"/>
</dbReference>
<reference evidence="9" key="1">
    <citation type="submission" date="2020-07" db="EMBL/GenBank/DDBJ databases">
        <title>A long reads based de novo assembly of the rainbow trout Arlee double haploid line genome.</title>
        <authorList>
            <person name="Gao G."/>
            <person name="Palti Y."/>
        </authorList>
    </citation>
    <scope>NUCLEOTIDE SEQUENCE [LARGE SCALE GENOMIC DNA]</scope>
</reference>
<evidence type="ECO:0000256" key="6">
    <source>
        <dbReference type="SAM" id="Phobius"/>
    </source>
</evidence>
<evidence type="ECO:0000256" key="5">
    <source>
        <dbReference type="ARBA" id="ARBA00023180"/>
    </source>
</evidence>
<feature type="domain" description="Tectonic-1-3 N-terminal" evidence="8">
    <location>
        <begin position="93"/>
        <end position="196"/>
    </location>
</feature>
<dbReference type="Ensembl" id="ENSOMYT00000119858.1">
    <property type="protein sequence ID" value="ENSOMYP00000112590.1"/>
    <property type="gene ID" value="ENSOMYG00000027314.2"/>
</dbReference>
<dbReference type="GeneTree" id="ENSGT00570000079101"/>
<comment type="similarity">
    <text evidence="1">Belongs to the tectonic family.</text>
</comment>
<reference evidence="9" key="2">
    <citation type="submission" date="2025-08" db="UniProtKB">
        <authorList>
            <consortium name="Ensembl"/>
        </authorList>
    </citation>
    <scope>IDENTIFICATION</scope>
</reference>
<keyword evidence="6" id="KW-0812">Transmembrane</keyword>
<evidence type="ECO:0000256" key="1">
    <source>
        <dbReference type="ARBA" id="ARBA00007633"/>
    </source>
</evidence>
<evidence type="ECO:0000259" key="8">
    <source>
        <dbReference type="Pfam" id="PF25752"/>
    </source>
</evidence>
<comment type="subunit">
    <text evidence="2">Part of the tectonic-like complex (also named B9 complex).</text>
</comment>
<evidence type="ECO:0000313" key="10">
    <source>
        <dbReference type="Proteomes" id="UP000694395"/>
    </source>
</evidence>
<dbReference type="PANTHER" id="PTHR14611">
    <property type="entry name" value="TECTONIC FAMILY MEMBER"/>
    <property type="match status" value="1"/>
</dbReference>
<evidence type="ECO:0008006" key="11">
    <source>
        <dbReference type="Google" id="ProtNLM"/>
    </source>
</evidence>
<protein>
    <recommendedName>
        <fullName evidence="11">Tectonic domain-containing protein</fullName>
    </recommendedName>
</protein>
<dbReference type="Pfam" id="PF07773">
    <property type="entry name" value="TCTN_DUF1619"/>
    <property type="match status" value="1"/>
</dbReference>
<dbReference type="Proteomes" id="UP000694395">
    <property type="component" value="Chromosome 11"/>
</dbReference>
<keyword evidence="3" id="KW-0732">Signal</keyword>
<reference evidence="9" key="3">
    <citation type="submission" date="2025-09" db="UniProtKB">
        <authorList>
            <consortium name="Ensembl"/>
        </authorList>
    </citation>
    <scope>IDENTIFICATION</scope>
</reference>
<dbReference type="InterPro" id="IPR011677">
    <property type="entry name" value="TCTN1-3_dom"/>
</dbReference>
<dbReference type="InterPro" id="IPR040354">
    <property type="entry name" value="TCTN1-3"/>
</dbReference>
<dbReference type="GO" id="GO:1904491">
    <property type="term" value="P:protein localization to ciliary transition zone"/>
    <property type="evidence" value="ECO:0007669"/>
    <property type="project" value="TreeGrafter"/>
</dbReference>
<evidence type="ECO:0000259" key="7">
    <source>
        <dbReference type="Pfam" id="PF07773"/>
    </source>
</evidence>